<dbReference type="InterPro" id="IPR050109">
    <property type="entry name" value="HTH-type_TetR-like_transc_reg"/>
</dbReference>
<feature type="domain" description="HTH tetR-type" evidence="5">
    <location>
        <begin position="1"/>
        <end position="60"/>
    </location>
</feature>
<keyword evidence="3" id="KW-0804">Transcription</keyword>
<dbReference type="PROSITE" id="PS50977">
    <property type="entry name" value="HTH_TETR_2"/>
    <property type="match status" value="1"/>
</dbReference>
<dbReference type="Proteomes" id="UP000823633">
    <property type="component" value="Unassembled WGS sequence"/>
</dbReference>
<reference evidence="6" key="2">
    <citation type="journal article" date="2021" name="PeerJ">
        <title>Extensive microbial diversity within the chicken gut microbiome revealed by metagenomics and culture.</title>
        <authorList>
            <person name="Gilroy R."/>
            <person name="Ravi A."/>
            <person name="Getino M."/>
            <person name="Pursley I."/>
            <person name="Horton D.L."/>
            <person name="Alikhan N.F."/>
            <person name="Baker D."/>
            <person name="Gharbi K."/>
            <person name="Hall N."/>
            <person name="Watson M."/>
            <person name="Adriaenssens E.M."/>
            <person name="Foster-Nyarko E."/>
            <person name="Jarju S."/>
            <person name="Secka A."/>
            <person name="Antonio M."/>
            <person name="Oren A."/>
            <person name="Chaudhuri R.R."/>
            <person name="La Ragione R."/>
            <person name="Hildebrand F."/>
            <person name="Pallen M.J."/>
        </authorList>
    </citation>
    <scope>NUCLEOTIDE SEQUENCE</scope>
    <source>
        <strain evidence="6">11167</strain>
    </source>
</reference>
<dbReference type="AlphaFoldDB" id="A0A9D9E919"/>
<dbReference type="EMBL" id="JADIMU010000046">
    <property type="protein sequence ID" value="MBO8443547.1"/>
    <property type="molecule type" value="Genomic_DNA"/>
</dbReference>
<evidence type="ECO:0000313" key="6">
    <source>
        <dbReference type="EMBL" id="MBO8443547.1"/>
    </source>
</evidence>
<evidence type="ECO:0000256" key="3">
    <source>
        <dbReference type="ARBA" id="ARBA00023163"/>
    </source>
</evidence>
<dbReference type="SUPFAM" id="SSF46689">
    <property type="entry name" value="Homeodomain-like"/>
    <property type="match status" value="1"/>
</dbReference>
<dbReference type="PRINTS" id="PR00455">
    <property type="entry name" value="HTHTETR"/>
</dbReference>
<sequence>MTSQEIIRKAVRIVAEDGYDRLTLSSLAQELGVSKAGIYHHFSSKEEIIDAIYTHYEADMLHLGFSVDFSRPADEVLSTALSHWRSIFTSPERSLFISMVEQRRDVDERAWRDANSLRLMVQSQSEAIFEHIDSRKDADVQLMALLFSSALYEGLAHGGMDLDDIARRTLASLR</sequence>
<evidence type="ECO:0000256" key="1">
    <source>
        <dbReference type="ARBA" id="ARBA00023015"/>
    </source>
</evidence>
<dbReference type="InterPro" id="IPR001647">
    <property type="entry name" value="HTH_TetR"/>
</dbReference>
<dbReference type="InterPro" id="IPR023772">
    <property type="entry name" value="DNA-bd_HTH_TetR-type_CS"/>
</dbReference>
<accession>A0A9D9E919</accession>
<dbReference type="GO" id="GO:0000976">
    <property type="term" value="F:transcription cis-regulatory region binding"/>
    <property type="evidence" value="ECO:0007669"/>
    <property type="project" value="TreeGrafter"/>
</dbReference>
<evidence type="ECO:0000259" key="5">
    <source>
        <dbReference type="PROSITE" id="PS50977"/>
    </source>
</evidence>
<organism evidence="6 7">
    <name type="scientific">Candidatus Aphodenecus pullistercoris</name>
    <dbReference type="NCBI Taxonomy" id="2840669"/>
    <lineage>
        <taxon>Bacteria</taxon>
        <taxon>Pseudomonadati</taxon>
        <taxon>Spirochaetota</taxon>
        <taxon>Spirochaetia</taxon>
        <taxon>Spirochaetales</taxon>
        <taxon>Candidatus Aphodenecus</taxon>
    </lineage>
</organism>
<dbReference type="PANTHER" id="PTHR30055">
    <property type="entry name" value="HTH-TYPE TRANSCRIPTIONAL REGULATOR RUTR"/>
    <property type="match status" value="1"/>
</dbReference>
<proteinExistence type="predicted"/>
<dbReference type="GO" id="GO:0003700">
    <property type="term" value="F:DNA-binding transcription factor activity"/>
    <property type="evidence" value="ECO:0007669"/>
    <property type="project" value="TreeGrafter"/>
</dbReference>
<dbReference type="Gene3D" id="1.10.357.10">
    <property type="entry name" value="Tetracycline Repressor, domain 2"/>
    <property type="match status" value="1"/>
</dbReference>
<evidence type="ECO:0000313" key="7">
    <source>
        <dbReference type="Proteomes" id="UP000823633"/>
    </source>
</evidence>
<comment type="caution">
    <text evidence="6">The sequence shown here is derived from an EMBL/GenBank/DDBJ whole genome shotgun (WGS) entry which is preliminary data.</text>
</comment>
<evidence type="ECO:0000256" key="2">
    <source>
        <dbReference type="ARBA" id="ARBA00023125"/>
    </source>
</evidence>
<reference evidence="6" key="1">
    <citation type="submission" date="2020-10" db="EMBL/GenBank/DDBJ databases">
        <authorList>
            <person name="Gilroy R."/>
        </authorList>
    </citation>
    <scope>NUCLEOTIDE SEQUENCE</scope>
    <source>
        <strain evidence="6">11167</strain>
    </source>
</reference>
<feature type="DNA-binding region" description="H-T-H motif" evidence="4">
    <location>
        <begin position="23"/>
        <end position="42"/>
    </location>
</feature>
<name>A0A9D9E919_9SPIR</name>
<keyword evidence="2 4" id="KW-0238">DNA-binding</keyword>
<dbReference type="InterPro" id="IPR009057">
    <property type="entry name" value="Homeodomain-like_sf"/>
</dbReference>
<dbReference type="PANTHER" id="PTHR30055:SF234">
    <property type="entry name" value="HTH-TYPE TRANSCRIPTIONAL REGULATOR BETI"/>
    <property type="match status" value="1"/>
</dbReference>
<dbReference type="PROSITE" id="PS01081">
    <property type="entry name" value="HTH_TETR_1"/>
    <property type="match status" value="1"/>
</dbReference>
<dbReference type="Pfam" id="PF00440">
    <property type="entry name" value="TetR_N"/>
    <property type="match status" value="1"/>
</dbReference>
<keyword evidence="1" id="KW-0805">Transcription regulation</keyword>
<gene>
    <name evidence="6" type="ORF">IAC42_07285</name>
</gene>
<evidence type="ECO:0000256" key="4">
    <source>
        <dbReference type="PROSITE-ProRule" id="PRU00335"/>
    </source>
</evidence>
<protein>
    <submittedName>
        <fullName evidence="6">TetR/AcrR family transcriptional regulator</fullName>
    </submittedName>
</protein>